<dbReference type="AlphaFoldDB" id="A0A0G1K7K4"/>
<comment type="caution">
    <text evidence="1">The sequence shown here is derived from an EMBL/GenBank/DDBJ whole genome shotgun (WGS) entry which is preliminary data.</text>
</comment>
<evidence type="ECO:0000313" key="1">
    <source>
        <dbReference type="EMBL" id="KKT52277.1"/>
    </source>
</evidence>
<organism evidence="1 2">
    <name type="scientific">Candidatus Collierbacteria bacterium GW2011_GWB2_44_22</name>
    <dbReference type="NCBI Taxonomy" id="1618387"/>
    <lineage>
        <taxon>Bacteria</taxon>
        <taxon>Candidatus Collieribacteriota</taxon>
    </lineage>
</organism>
<sequence>MESAVNSMFSPIFSNKPNSEVLAETLDIDKLREAVVARLAEIEKEDRGHYWWEDKPLMDLIQTVYQSGCILLPTDSVERLRWIALLCVAMSDIEDFSCGNMVLPVDFLPDDMMELYEDVYGLDVIEEVVKIRKQLAEWGWKSTFPDW</sequence>
<name>A0A0G1K7K4_9BACT</name>
<dbReference type="EMBL" id="LCIH01000003">
    <property type="protein sequence ID" value="KKT52277.1"/>
    <property type="molecule type" value="Genomic_DNA"/>
</dbReference>
<dbReference type="STRING" id="1618387.UW44_C0003G0120"/>
<evidence type="ECO:0000313" key="2">
    <source>
        <dbReference type="Proteomes" id="UP000034006"/>
    </source>
</evidence>
<protein>
    <submittedName>
        <fullName evidence="1">Uncharacterized protein</fullName>
    </submittedName>
</protein>
<proteinExistence type="predicted"/>
<dbReference type="Proteomes" id="UP000034006">
    <property type="component" value="Unassembled WGS sequence"/>
</dbReference>
<accession>A0A0G1K7K4</accession>
<reference evidence="1 2" key="1">
    <citation type="journal article" date="2015" name="Nature">
        <title>rRNA introns, odd ribosomes, and small enigmatic genomes across a large radiation of phyla.</title>
        <authorList>
            <person name="Brown C.T."/>
            <person name="Hug L.A."/>
            <person name="Thomas B.C."/>
            <person name="Sharon I."/>
            <person name="Castelle C.J."/>
            <person name="Singh A."/>
            <person name="Wilkins M.J."/>
            <person name="Williams K.H."/>
            <person name="Banfield J.F."/>
        </authorList>
    </citation>
    <scope>NUCLEOTIDE SEQUENCE [LARGE SCALE GENOMIC DNA]</scope>
</reference>
<gene>
    <name evidence="1" type="ORF">UW44_C0003G0120</name>
</gene>